<dbReference type="PROSITE" id="PS50011">
    <property type="entry name" value="PROTEIN_KINASE_DOM"/>
    <property type="match status" value="1"/>
</dbReference>
<keyword evidence="1 3" id="KW-0547">Nucleotide-binding</keyword>
<keyword evidence="7" id="KW-1185">Reference proteome</keyword>
<evidence type="ECO:0000256" key="2">
    <source>
        <dbReference type="ARBA" id="ARBA00022840"/>
    </source>
</evidence>
<dbReference type="Gene3D" id="1.10.510.10">
    <property type="entry name" value="Transferase(Phosphotransferase) domain 1"/>
    <property type="match status" value="1"/>
</dbReference>
<evidence type="ECO:0000313" key="6">
    <source>
        <dbReference type="EMBL" id="PXF49142.1"/>
    </source>
</evidence>
<evidence type="ECO:0000259" key="5">
    <source>
        <dbReference type="PROSITE" id="PS50011"/>
    </source>
</evidence>
<organism evidence="6 7">
    <name type="scientific">Gracilariopsis chorda</name>
    <dbReference type="NCBI Taxonomy" id="448386"/>
    <lineage>
        <taxon>Eukaryota</taxon>
        <taxon>Rhodophyta</taxon>
        <taxon>Florideophyceae</taxon>
        <taxon>Rhodymeniophycidae</taxon>
        <taxon>Gracilariales</taxon>
        <taxon>Gracilariaceae</taxon>
        <taxon>Gracilariopsis</taxon>
    </lineage>
</organism>
<dbReference type="EMBL" id="NBIV01000008">
    <property type="protein sequence ID" value="PXF49142.1"/>
    <property type="molecule type" value="Genomic_DNA"/>
</dbReference>
<keyword evidence="4" id="KW-0723">Serine/threonine-protein kinase</keyword>
<dbReference type="GO" id="GO:0005524">
    <property type="term" value="F:ATP binding"/>
    <property type="evidence" value="ECO:0007669"/>
    <property type="project" value="UniProtKB-UniRule"/>
</dbReference>
<proteinExistence type="inferred from homology"/>
<sequence length="437" mass="49225">MPSQPTELIPTPVRVRVREDGDLFYRRAAHLLSMSHSHVAFGRHNLPLNALTICPGLGIQDIVLTTPTTAFCLRPAHKSDPAWPVLKKMLRLAILSPPGYRYVDHIGSGSFGVVYKAHSTQPPSNHLYAIKHISRSLLTRQNVPLQVARRELRIVTALPHHQNVVRTHAAFETANSMFIVMEFVPGGTLLDLARRTPQSFHSIRAILKQLLTALSHLHSNQVIHRDFKMENILIKPAQPHPVVKLCDFGLSVSHDPQNPLPHFTSVGTRYAHAPEMVLAAEQGVKRAHYGTAVDVWACGIALFSLLYNRIPWLDSPQQQRQDMRAMRKLSSHSKPSIQLIQTVEERLNTPPLLHSLLCGLLQPSPEKRLTARAALEHRLFDHHNNKHLDARREIEQDLMQSPVSVKQLFRRVVSLVRAVELLRNSGNSGYPQGMFVL</sequence>
<dbReference type="PROSITE" id="PS00107">
    <property type="entry name" value="PROTEIN_KINASE_ATP"/>
    <property type="match status" value="1"/>
</dbReference>
<dbReference type="InterPro" id="IPR000719">
    <property type="entry name" value="Prot_kinase_dom"/>
</dbReference>
<dbReference type="STRING" id="448386.A0A2V3J4U5"/>
<dbReference type="PANTHER" id="PTHR44167">
    <property type="entry name" value="OVARIAN-SPECIFIC SERINE/THREONINE-PROTEIN KINASE LOK-RELATED"/>
    <property type="match status" value="1"/>
</dbReference>
<keyword evidence="6" id="KW-0808">Transferase</keyword>
<evidence type="ECO:0000313" key="7">
    <source>
        <dbReference type="Proteomes" id="UP000247409"/>
    </source>
</evidence>
<comment type="caution">
    <text evidence="6">The sequence shown here is derived from an EMBL/GenBank/DDBJ whole genome shotgun (WGS) entry which is preliminary data.</text>
</comment>
<feature type="domain" description="Protein kinase" evidence="5">
    <location>
        <begin position="100"/>
        <end position="380"/>
    </location>
</feature>
<dbReference type="PANTHER" id="PTHR44167:SF24">
    <property type="entry name" value="SERINE_THREONINE-PROTEIN KINASE CHK2"/>
    <property type="match status" value="1"/>
</dbReference>
<evidence type="ECO:0000256" key="4">
    <source>
        <dbReference type="RuleBase" id="RU000304"/>
    </source>
</evidence>
<gene>
    <name evidence="6" type="ORF">BWQ96_01091</name>
</gene>
<dbReference type="OrthoDB" id="541276at2759"/>
<dbReference type="GO" id="GO:0005634">
    <property type="term" value="C:nucleus"/>
    <property type="evidence" value="ECO:0007669"/>
    <property type="project" value="TreeGrafter"/>
</dbReference>
<keyword evidence="2 3" id="KW-0067">ATP-binding</keyword>
<protein>
    <submittedName>
        <fullName evidence="6">Calcium-dependent protein kinase 29</fullName>
    </submittedName>
</protein>
<dbReference type="InterPro" id="IPR017441">
    <property type="entry name" value="Protein_kinase_ATP_BS"/>
</dbReference>
<evidence type="ECO:0000256" key="1">
    <source>
        <dbReference type="ARBA" id="ARBA00022741"/>
    </source>
</evidence>
<dbReference type="GO" id="GO:0004674">
    <property type="term" value="F:protein serine/threonine kinase activity"/>
    <property type="evidence" value="ECO:0007669"/>
    <property type="project" value="UniProtKB-KW"/>
</dbReference>
<dbReference type="Proteomes" id="UP000247409">
    <property type="component" value="Unassembled WGS sequence"/>
</dbReference>
<keyword evidence="6" id="KW-0418">Kinase</keyword>
<dbReference type="GO" id="GO:0044773">
    <property type="term" value="P:mitotic DNA damage checkpoint signaling"/>
    <property type="evidence" value="ECO:0007669"/>
    <property type="project" value="TreeGrafter"/>
</dbReference>
<comment type="similarity">
    <text evidence="4">Belongs to the protein kinase superfamily.</text>
</comment>
<name>A0A2V3J4U5_9FLOR</name>
<dbReference type="InterPro" id="IPR008271">
    <property type="entry name" value="Ser/Thr_kinase_AS"/>
</dbReference>
<evidence type="ECO:0000256" key="3">
    <source>
        <dbReference type="PROSITE-ProRule" id="PRU10141"/>
    </source>
</evidence>
<dbReference type="SUPFAM" id="SSF56112">
    <property type="entry name" value="Protein kinase-like (PK-like)"/>
    <property type="match status" value="1"/>
</dbReference>
<dbReference type="AlphaFoldDB" id="A0A2V3J4U5"/>
<accession>A0A2V3J4U5</accession>
<feature type="binding site" evidence="3">
    <location>
        <position position="131"/>
    </location>
    <ligand>
        <name>ATP</name>
        <dbReference type="ChEBI" id="CHEBI:30616"/>
    </ligand>
</feature>
<dbReference type="InterPro" id="IPR011009">
    <property type="entry name" value="Kinase-like_dom_sf"/>
</dbReference>
<dbReference type="PROSITE" id="PS00108">
    <property type="entry name" value="PROTEIN_KINASE_ST"/>
    <property type="match status" value="1"/>
</dbReference>
<dbReference type="Pfam" id="PF00069">
    <property type="entry name" value="Pkinase"/>
    <property type="match status" value="1"/>
</dbReference>
<reference evidence="6 7" key="1">
    <citation type="journal article" date="2018" name="Mol. Biol. Evol.">
        <title>Analysis of the draft genome of the red seaweed Gracilariopsis chorda provides insights into genome size evolution in Rhodophyta.</title>
        <authorList>
            <person name="Lee J."/>
            <person name="Yang E.C."/>
            <person name="Graf L."/>
            <person name="Yang J.H."/>
            <person name="Qiu H."/>
            <person name="Zel Zion U."/>
            <person name="Chan C.X."/>
            <person name="Stephens T.G."/>
            <person name="Weber A.P.M."/>
            <person name="Boo G.H."/>
            <person name="Boo S.M."/>
            <person name="Kim K.M."/>
            <person name="Shin Y."/>
            <person name="Jung M."/>
            <person name="Lee S.J."/>
            <person name="Yim H.S."/>
            <person name="Lee J.H."/>
            <person name="Bhattacharya D."/>
            <person name="Yoon H.S."/>
        </authorList>
    </citation>
    <scope>NUCLEOTIDE SEQUENCE [LARGE SCALE GENOMIC DNA]</scope>
    <source>
        <strain evidence="6 7">SKKU-2015</strain>
        <tissue evidence="6">Whole body</tissue>
    </source>
</reference>